<dbReference type="InterPro" id="IPR036388">
    <property type="entry name" value="WH-like_DNA-bd_sf"/>
</dbReference>
<dbReference type="Pfam" id="PF07638">
    <property type="entry name" value="Sigma70_ECF"/>
    <property type="match status" value="1"/>
</dbReference>
<dbReference type="InParanoid" id="E3IWG3"/>
<feature type="region of interest" description="Disordered" evidence="1">
    <location>
        <begin position="1"/>
        <end position="32"/>
    </location>
</feature>
<protein>
    <recommendedName>
        <fullName evidence="2">RNA polymerase sigma-70 ECF-like HTH domain-containing protein</fullName>
    </recommendedName>
</protein>
<dbReference type="OrthoDB" id="3215396at2"/>
<reference evidence="3 4" key="1">
    <citation type="submission" date="2010-10" db="EMBL/GenBank/DDBJ databases">
        <title>Complete sequence of Frankia sp. EuI1c.</title>
        <authorList>
            <consortium name="US DOE Joint Genome Institute"/>
            <person name="Lucas S."/>
            <person name="Copeland A."/>
            <person name="Lapidus A."/>
            <person name="Cheng J.-F."/>
            <person name="Bruce D."/>
            <person name="Goodwin L."/>
            <person name="Pitluck S."/>
            <person name="Chertkov O."/>
            <person name="Detter J.C."/>
            <person name="Han C."/>
            <person name="Tapia R."/>
            <person name="Land M."/>
            <person name="Hauser L."/>
            <person name="Jeffries C."/>
            <person name="Kyrpides N."/>
            <person name="Ivanova N."/>
            <person name="Mikhailova N."/>
            <person name="Beauchemin N."/>
            <person name="Sen A."/>
            <person name="Sur S.A."/>
            <person name="Gtari M."/>
            <person name="Wall L."/>
            <person name="Tisa L."/>
            <person name="Woyke T."/>
        </authorList>
    </citation>
    <scope>NUCLEOTIDE SEQUENCE [LARGE SCALE GENOMIC DNA]</scope>
    <source>
        <strain evidence="4">DSM 45817 / CECT 9037 / EuI1c</strain>
    </source>
</reference>
<dbReference type="Gene3D" id="1.10.10.10">
    <property type="entry name" value="Winged helix-like DNA-binding domain superfamily/Winged helix DNA-binding domain"/>
    <property type="match status" value="1"/>
</dbReference>
<gene>
    <name evidence="3" type="ordered locus">FraEuI1c_2097</name>
</gene>
<organism evidence="3 4">
    <name type="scientific">Pseudofrankia inefficax (strain DSM 45817 / CECT 9037 / DDB 130130 / EuI1c)</name>
    <name type="common">Frankia inefficax</name>
    <dbReference type="NCBI Taxonomy" id="298654"/>
    <lineage>
        <taxon>Bacteria</taxon>
        <taxon>Bacillati</taxon>
        <taxon>Actinomycetota</taxon>
        <taxon>Actinomycetes</taxon>
        <taxon>Frankiales</taxon>
        <taxon>Frankiaceae</taxon>
        <taxon>Pseudofrankia</taxon>
    </lineage>
</organism>
<evidence type="ECO:0000313" key="4">
    <source>
        <dbReference type="Proteomes" id="UP000002484"/>
    </source>
</evidence>
<proteinExistence type="predicted"/>
<keyword evidence="4" id="KW-1185">Reference proteome</keyword>
<dbReference type="STRING" id="298654.FraEuI1c_2097"/>
<dbReference type="KEGG" id="fri:FraEuI1c_2097"/>
<feature type="domain" description="RNA polymerase sigma-70 ECF-like HTH" evidence="2">
    <location>
        <begin position="198"/>
        <end position="283"/>
    </location>
</feature>
<dbReference type="HOGENOM" id="CLU_071029_0_0_11"/>
<evidence type="ECO:0000256" key="1">
    <source>
        <dbReference type="SAM" id="MobiDB-lite"/>
    </source>
</evidence>
<dbReference type="AlphaFoldDB" id="E3IWG3"/>
<dbReference type="EMBL" id="CP002299">
    <property type="protein sequence ID" value="ADP80146.1"/>
    <property type="molecule type" value="Genomic_DNA"/>
</dbReference>
<name>E3IWG3_PSEI1</name>
<dbReference type="InterPro" id="IPR053812">
    <property type="entry name" value="HTH_Sigma70_ECF-like"/>
</dbReference>
<dbReference type="RefSeq" id="WP_013423265.1">
    <property type="nucleotide sequence ID" value="NC_014666.1"/>
</dbReference>
<sequence length="294" mass="32885">MPRPDASSPDAVDGETSPLQRDLSWESDVAGRIPTPVPLADLLELERSDGPQGKAARQAAESLARKIESLPRREDDHRLRNDLALTGFEGPQYELFEHELARYGLQVMLAWIGKGLIFAQCARRGILGLRSEYDEDIRLTPDDVEELASETVCRSLKSFRRSALVGGGWTLEGGATLKTYFIGTCLYDFANTYRMWIREQNAWRRGGRVEATLYNAAHTAAPETADVVLALDSLRRHLAGVPNERTRLVLALVTDGYTHEEIAQILADGTTPRAVEGLLYRHRQSIRRQKEDMA</sequence>
<dbReference type="eggNOG" id="COG1595">
    <property type="taxonomic scope" value="Bacteria"/>
</dbReference>
<evidence type="ECO:0000313" key="3">
    <source>
        <dbReference type="EMBL" id="ADP80146.1"/>
    </source>
</evidence>
<evidence type="ECO:0000259" key="2">
    <source>
        <dbReference type="Pfam" id="PF07638"/>
    </source>
</evidence>
<dbReference type="Proteomes" id="UP000002484">
    <property type="component" value="Chromosome"/>
</dbReference>
<accession>E3IWG3</accession>